<proteinExistence type="predicted"/>
<name>A0A0C9Z5S4_9AGAM</name>
<feature type="compositionally biased region" description="Low complexity" evidence="1">
    <location>
        <begin position="85"/>
        <end position="104"/>
    </location>
</feature>
<evidence type="ECO:0000313" key="3">
    <source>
        <dbReference type="EMBL" id="KIK21469.1"/>
    </source>
</evidence>
<dbReference type="HOGENOM" id="CLU_891726_0_0_1"/>
<evidence type="ECO:0000313" key="4">
    <source>
        <dbReference type="Proteomes" id="UP000054018"/>
    </source>
</evidence>
<keyword evidence="4" id="KW-1185">Reference proteome</keyword>
<evidence type="ECO:0000256" key="2">
    <source>
        <dbReference type="SAM" id="Phobius"/>
    </source>
</evidence>
<keyword evidence="2" id="KW-1133">Transmembrane helix</keyword>
<protein>
    <submittedName>
        <fullName evidence="3">Uncharacterized protein</fullName>
    </submittedName>
</protein>
<feature type="compositionally biased region" description="Polar residues" evidence="1">
    <location>
        <begin position="114"/>
        <end position="128"/>
    </location>
</feature>
<keyword evidence="2" id="KW-0812">Transmembrane</keyword>
<keyword evidence="2" id="KW-0472">Membrane</keyword>
<dbReference type="EMBL" id="KN833751">
    <property type="protein sequence ID" value="KIK21469.1"/>
    <property type="molecule type" value="Genomic_DNA"/>
</dbReference>
<dbReference type="STRING" id="765257.A0A0C9Z5S4"/>
<sequence>MSEHTSSRGTATDPPVPALTSACTIQTDVVRLLSSSFQTVAEPAPIPRITTSIEVQTDIREEQPVEPSPPERVPSPSEDEEEAMTSSSSTLLPPTPKSSLSASPHPQPHDLPPSYNQVASQSPSSVTPTDPGEFLKRWHKGLELPITSLPGGISEDAVEEWRALKEDLGVECSVIDEIIEASAKTGGGSRSRNRFYNIYNTYVYGSNGGKVTGSSSPSSDGDASPLSFLNAAKHFFLYFSATAFVYLIMGPYVAPQYGPVGGATYYDRAAWSSFNSMQAPGEGFGYDGTRGVWSVVERVGVGAARIAGGWPT</sequence>
<evidence type="ECO:0000256" key="1">
    <source>
        <dbReference type="SAM" id="MobiDB-lite"/>
    </source>
</evidence>
<organism evidence="3 4">
    <name type="scientific">Pisolithus microcarpus 441</name>
    <dbReference type="NCBI Taxonomy" id="765257"/>
    <lineage>
        <taxon>Eukaryota</taxon>
        <taxon>Fungi</taxon>
        <taxon>Dikarya</taxon>
        <taxon>Basidiomycota</taxon>
        <taxon>Agaricomycotina</taxon>
        <taxon>Agaricomycetes</taxon>
        <taxon>Agaricomycetidae</taxon>
        <taxon>Boletales</taxon>
        <taxon>Sclerodermatineae</taxon>
        <taxon>Pisolithaceae</taxon>
        <taxon>Pisolithus</taxon>
    </lineage>
</organism>
<dbReference type="OrthoDB" id="432685at2759"/>
<dbReference type="Proteomes" id="UP000054018">
    <property type="component" value="Unassembled WGS sequence"/>
</dbReference>
<accession>A0A0C9Z5S4</accession>
<feature type="transmembrane region" description="Helical" evidence="2">
    <location>
        <begin position="235"/>
        <end position="254"/>
    </location>
</feature>
<gene>
    <name evidence="3" type="ORF">PISMIDRAFT_12242</name>
</gene>
<dbReference type="AlphaFoldDB" id="A0A0C9Z5S4"/>
<reference evidence="3 4" key="1">
    <citation type="submission" date="2014-04" db="EMBL/GenBank/DDBJ databases">
        <authorList>
            <consortium name="DOE Joint Genome Institute"/>
            <person name="Kuo A."/>
            <person name="Kohler A."/>
            <person name="Costa M.D."/>
            <person name="Nagy L.G."/>
            <person name="Floudas D."/>
            <person name="Copeland A."/>
            <person name="Barry K.W."/>
            <person name="Cichocki N."/>
            <person name="Veneault-Fourrey C."/>
            <person name="LaButti K."/>
            <person name="Lindquist E.A."/>
            <person name="Lipzen A."/>
            <person name="Lundell T."/>
            <person name="Morin E."/>
            <person name="Murat C."/>
            <person name="Sun H."/>
            <person name="Tunlid A."/>
            <person name="Henrissat B."/>
            <person name="Grigoriev I.V."/>
            <person name="Hibbett D.S."/>
            <person name="Martin F."/>
            <person name="Nordberg H.P."/>
            <person name="Cantor M.N."/>
            <person name="Hua S.X."/>
        </authorList>
    </citation>
    <scope>NUCLEOTIDE SEQUENCE [LARGE SCALE GENOMIC DNA]</scope>
    <source>
        <strain evidence="3 4">441</strain>
    </source>
</reference>
<reference evidence="4" key="2">
    <citation type="submission" date="2015-01" db="EMBL/GenBank/DDBJ databases">
        <title>Evolutionary Origins and Diversification of the Mycorrhizal Mutualists.</title>
        <authorList>
            <consortium name="DOE Joint Genome Institute"/>
            <consortium name="Mycorrhizal Genomics Consortium"/>
            <person name="Kohler A."/>
            <person name="Kuo A."/>
            <person name="Nagy L.G."/>
            <person name="Floudas D."/>
            <person name="Copeland A."/>
            <person name="Barry K.W."/>
            <person name="Cichocki N."/>
            <person name="Veneault-Fourrey C."/>
            <person name="LaButti K."/>
            <person name="Lindquist E.A."/>
            <person name="Lipzen A."/>
            <person name="Lundell T."/>
            <person name="Morin E."/>
            <person name="Murat C."/>
            <person name="Riley R."/>
            <person name="Ohm R."/>
            <person name="Sun H."/>
            <person name="Tunlid A."/>
            <person name="Henrissat B."/>
            <person name="Grigoriev I.V."/>
            <person name="Hibbett D.S."/>
            <person name="Martin F."/>
        </authorList>
    </citation>
    <scope>NUCLEOTIDE SEQUENCE [LARGE SCALE GENOMIC DNA]</scope>
    <source>
        <strain evidence="4">441</strain>
    </source>
</reference>
<feature type="region of interest" description="Disordered" evidence="1">
    <location>
        <begin position="38"/>
        <end position="133"/>
    </location>
</feature>